<comment type="caution">
    <text evidence="2">The sequence shown here is derived from an EMBL/GenBank/DDBJ whole genome shotgun (WGS) entry which is preliminary data.</text>
</comment>
<evidence type="ECO:0000313" key="2">
    <source>
        <dbReference type="EMBL" id="MBQ0936744.1"/>
    </source>
</evidence>
<feature type="region of interest" description="Disordered" evidence="1">
    <location>
        <begin position="526"/>
        <end position="545"/>
    </location>
</feature>
<dbReference type="EMBL" id="JAGQDG010000006">
    <property type="protein sequence ID" value="MBQ0936744.1"/>
    <property type="molecule type" value="Genomic_DNA"/>
</dbReference>
<keyword evidence="3" id="KW-1185">Reference proteome</keyword>
<dbReference type="NCBIfam" id="TIGR01630">
    <property type="entry name" value="psiM2_ORF9"/>
    <property type="match status" value="1"/>
</dbReference>
<dbReference type="InterPro" id="IPR027417">
    <property type="entry name" value="P-loop_NTPase"/>
</dbReference>
<dbReference type="InterPro" id="IPR006517">
    <property type="entry name" value="Phage_terminase_lsu-like_C"/>
</dbReference>
<accession>A0ABS5E018</accession>
<evidence type="ECO:0000256" key="1">
    <source>
        <dbReference type="SAM" id="MobiDB-lite"/>
    </source>
</evidence>
<name>A0ABS5E018_9BURK</name>
<dbReference type="Gene3D" id="3.30.420.240">
    <property type="match status" value="1"/>
</dbReference>
<proteinExistence type="predicted"/>
<gene>
    <name evidence="2" type="primary">terL</name>
    <name evidence="2" type="ORF">KAK11_15530</name>
</gene>
<protein>
    <submittedName>
        <fullName evidence="2">Phage terminase large subunit</fullName>
    </submittedName>
</protein>
<organism evidence="2 3">
    <name type="scientific">Ideonella paludis</name>
    <dbReference type="NCBI Taxonomy" id="1233411"/>
    <lineage>
        <taxon>Bacteria</taxon>
        <taxon>Pseudomonadati</taxon>
        <taxon>Pseudomonadota</taxon>
        <taxon>Betaproteobacteria</taxon>
        <taxon>Burkholderiales</taxon>
        <taxon>Sphaerotilaceae</taxon>
        <taxon>Ideonella</taxon>
    </lineage>
</organism>
<sequence length="545" mass="61895">MNPKLFLAELAAYADEQRKLIEADCEGFSTDPAAQAERVKRAQADFRFFSKTYFPHYVKGSESAFHTWFYDRVPGLIDAPSGALINVSAPRGEAKSTLGTQLLALWCIVTGRKHFMPVVMDSWDQAATMLEAIKTELTANPRLMMDYPKATGAGRVWNAGVILTANNVKMQAFGSGKKMRGLRHGPHRPDLVFLDDIENDENVRQKAQRDKTEDWVAKTVLNLGPPDGSMDVLYLNTILHYDSVANRYHKKPRWVRVKFKAITRWPDRLDLWEQWEQLYLAEADDDDSGLQGNEAPTAAAQFYEQNKAEMERGAVVSWPTMRPLLRLMQIRAENHKAFDCEYQNDPTNDETALFTNMQYWVVPCRDWVFYGAHDPSLGRNNKGNDPMACLVGGFDREKGILDVVEARVARMVPNKQIDLIIQYQSEYNCLAWAFEAIQFQEFMRQILVARSAAEGVPVPALPVTPHSDKDLRIQGISPHVFNGLIRFRQAHTTLNTQLRHYPEADHDDGPDALEMLWKLAVSRRGGTPKIRTGRRRAPALPTPTH</sequence>
<dbReference type="Gene3D" id="3.40.50.300">
    <property type="entry name" value="P-loop containing nucleotide triphosphate hydrolases"/>
    <property type="match status" value="1"/>
</dbReference>
<reference evidence="2 3" key="1">
    <citation type="submission" date="2021-04" db="EMBL/GenBank/DDBJ databases">
        <title>The genome sequence of type strain Ideonella paludis KCTC 32238.</title>
        <authorList>
            <person name="Liu Y."/>
        </authorList>
    </citation>
    <scope>NUCLEOTIDE SEQUENCE [LARGE SCALE GENOMIC DNA]</scope>
    <source>
        <strain evidence="2 3">KCTC 32238</strain>
    </source>
</reference>
<dbReference type="Proteomes" id="UP000672097">
    <property type="component" value="Unassembled WGS sequence"/>
</dbReference>
<evidence type="ECO:0000313" key="3">
    <source>
        <dbReference type="Proteomes" id="UP000672097"/>
    </source>
</evidence>